<reference evidence="1" key="1">
    <citation type="submission" date="2023-07" db="EMBL/GenBank/DDBJ databases">
        <title>Sorghum-associated microbial communities from plants grown in Nebraska, USA.</title>
        <authorList>
            <person name="Schachtman D."/>
        </authorList>
    </citation>
    <scope>NUCLEOTIDE SEQUENCE</scope>
    <source>
        <strain evidence="1">1457</strain>
    </source>
</reference>
<evidence type="ECO:0008006" key="3">
    <source>
        <dbReference type="Google" id="ProtNLM"/>
    </source>
</evidence>
<accession>A0AAW8LN56</accession>
<sequence length="25" mass="2734">MYLPFAAVPLLPAGAFLCRRAQRAT</sequence>
<organism evidence="1 2">
    <name type="scientific">Agrobacterium tumefaciens</name>
    <dbReference type="NCBI Taxonomy" id="358"/>
    <lineage>
        <taxon>Bacteria</taxon>
        <taxon>Pseudomonadati</taxon>
        <taxon>Pseudomonadota</taxon>
        <taxon>Alphaproteobacteria</taxon>
        <taxon>Hyphomicrobiales</taxon>
        <taxon>Rhizobiaceae</taxon>
        <taxon>Rhizobium/Agrobacterium group</taxon>
        <taxon>Agrobacterium</taxon>
        <taxon>Agrobacterium tumefaciens complex</taxon>
    </lineage>
</organism>
<protein>
    <recommendedName>
        <fullName evidence="3">GlyGly-CTERM sorting domain-containing protein</fullName>
    </recommendedName>
</protein>
<gene>
    <name evidence="1" type="ORF">J2W61_000743</name>
</gene>
<evidence type="ECO:0000313" key="1">
    <source>
        <dbReference type="EMBL" id="MDR6700915.1"/>
    </source>
</evidence>
<proteinExistence type="predicted"/>
<dbReference type="AlphaFoldDB" id="A0AAW8LN56"/>
<comment type="caution">
    <text evidence="1">The sequence shown here is derived from an EMBL/GenBank/DDBJ whole genome shotgun (WGS) entry which is preliminary data.</text>
</comment>
<evidence type="ECO:0000313" key="2">
    <source>
        <dbReference type="Proteomes" id="UP001265315"/>
    </source>
</evidence>
<dbReference type="Proteomes" id="UP001265315">
    <property type="component" value="Unassembled WGS sequence"/>
</dbReference>
<name>A0AAW8LN56_AGRTU</name>
<dbReference type="EMBL" id="JAVDSW010000001">
    <property type="protein sequence ID" value="MDR6700915.1"/>
    <property type="molecule type" value="Genomic_DNA"/>
</dbReference>